<dbReference type="STRING" id="441375.B6AB44"/>
<dbReference type="PANTHER" id="PTHR23270:SF10">
    <property type="entry name" value="PROTEIN RRP5 HOMOLOG"/>
    <property type="match status" value="1"/>
</dbReference>
<dbReference type="PANTHER" id="PTHR23270">
    <property type="entry name" value="PROGRAMMED CELL DEATH PROTEIN 11 PRE-RRNA PROCESSING PROTEIN RRP5"/>
    <property type="match status" value="1"/>
</dbReference>
<dbReference type="SMART" id="SM00386">
    <property type="entry name" value="HAT"/>
    <property type="match status" value="5"/>
</dbReference>
<gene>
    <name evidence="6" type="ORF">CMU_026030</name>
</gene>
<feature type="domain" description="S1 motif" evidence="5">
    <location>
        <begin position="1463"/>
        <end position="1540"/>
    </location>
</feature>
<evidence type="ECO:0000259" key="5">
    <source>
        <dbReference type="PROSITE" id="PS50126"/>
    </source>
</evidence>
<sequence length="1948" mass="223576">MGKREVEEDLSLNDNESIISNLDTMENPDSDFIGLSLTNKTSKIPNIRNIHRDELVTGTLLFCIIDEVYDKELKLSLPGGHFGLATINNTLEDEASNEKLRNLLLDERFKAGDIVIAAIICSSKGRVEVTIRPSIVNAGLTFSSKALGLKGYVISATIISIEDYGYTLDVSIPGIRMAFIKCETNDLNARSMSLGHVLPVYIDEYMAEQQILLCQPLQSTCNENSSNIAILGNETLESKEIRPGMKVECRIQGVIGKNGEILPPISRDKDRNTKITPKSNDLSDYIKTLGPDGNEIGQISQDEEVNVALLVTFSMGAFIGIIPVEHNYHPLQNIMKRNELSDSNNDKRKKRKLDCQKMVRGSFITARVIAIISGKKKRIVLSLLPHINSNLCFFYKKPIISAGSRIISYKNIDSYSENLKKKNSVICMRNVVWDNNRKDSSIKLLLYVYDYKNEEMLEKKENHIEPCNRWLLVHTKTANIKGNVRIGSEIQSDCRFLIFSRIEHIGFVTFDSKLVNEPYLCSRDVTPGDIVYAQVVNVKPWGLSVKLSDFITGRVYREHLLNTRISRKQKNNEIDYIKKHYQVGRSYKFRILRFEQNNTSWNPMLLLTAKSRLINDELPAIVDPEKDLSIGKVAVGYVSRVSRPNEDPNDKSGFIIVRFFGQIFGSLSYNEYIEKRRKEGINSNLLEPNVGDILTVRIVHIDPITKLIKLEIADSIVDSSTTNILPIFKVIFSDVNYFDQSKIYQLLGTNNYIIYPNIDQLSSVALKLSNFICPTKQGLLFLISCSVDETTKYILCLVPRNHISDDVNYSSVIHDLLMERYKQSKSLDDIQGILNESEIYFTYLSNPIHHNLEVYCRISKQYKDISLNLPICSLKQSLLRSKVFIKYESDLNNITIDDTYLGYIRHIDNYGLLVSLGRWNMTGIVPKHLIGKVTYFDGVSMLKDRFTLDQTVSVKVLKNELIPTRSLILSIKDGNFKVANNDIEERFVNIIRNNILYEKIISKLCMYHNSYLMRGSIVSFEIDYVETSSKNTALILTKDNLKFNAMILDDTKINKNEIISGIVFNIYFKENQIVNSLLISSDIINSFNLGMKLIDEQTRKLIKNIGLQDTNWFELLLERIIPKLIDNQEYVEVENTHLLIDNGVFCLQCVNLQLNKIKEYKNIDTKISLPILLYGNKISNSDSKLYKCLIKYSIPTNTLDKNKKHIPIMVGIIKEVMKESSIRKFEEGNNVLCKVVGVLQGYEGLIVKFDEKNYGRIHCTELDDIWINDPISEDRYKVGKKLTVKVLGKLSKNKRVLISHTGSKKYVQLIWDASNRSSIIKNIETSSTSRPKSINDIKLGSLINGYIKYSGKQGVFVHIGRNLIGRIKLRELSNKTTTEEEARELFPIGKLLNPILVIGGLEENKIDLSLSRLQSDNVILKISQQKDYSELDDLNSHGNGEEQLSNYETNLLGKLRFEDLYIGRILAGKIKHVSTKFGIFVTLKDTIDGINALCPLNESMNDYSNKITQFLPSIYKVGDDVLCKIIKVDSNSNRIWVSLKEKNFEELLEDSESKSTDNEDNQLMCANDTTQNLSNSEIISEEYLADNELLHEHIIIQDGIQNNMQDSIESNVHEYSEDEILKETELHEKPKNRQQKLAKQLAAEHEIRSEELKLIESSMNPQSINDFERLLISHKDVSSLWIKYMSYFLELDELEKARIVAERALRNVSYSEDIERWNIWIAYLNMEIAFGKFNINNSSEKELPKNFESLFERAYRNVGNPKKLYIQCSQSLSRFNYNVWSLLILEKALKKFSKSRKVWLEYIKCLFKNNKVQQARDEIIPKALQSIGRIKLIRLITDIARVELESGNFNRARTIFENLISENPKRIDLWSQYFDAVIKYFNSSNSEVDINIIRSIFKSAIRNDLKPRKMKFLFSRWLAFEKEYGSLEDQKIVQKYAAEYVQKIESKI</sequence>
<reference evidence="6" key="1">
    <citation type="submission" date="2008-06" db="EMBL/GenBank/DDBJ databases">
        <authorList>
            <person name="Lorenzi H."/>
            <person name="Inman J."/>
            <person name="Miller J."/>
            <person name="Schobel S."/>
            <person name="Amedeo P."/>
            <person name="Caler E.V."/>
            <person name="da Silva J."/>
        </authorList>
    </citation>
    <scope>NUCLEOTIDE SEQUENCE [LARGE SCALE GENOMIC DNA]</scope>
    <source>
        <strain evidence="6">RN66</strain>
    </source>
</reference>
<feature type="domain" description="S1 motif" evidence="5">
    <location>
        <begin position="1228"/>
        <end position="1301"/>
    </location>
</feature>
<comment type="subcellular location">
    <subcellularLocation>
        <location evidence="1">Nucleus</location>
        <location evidence="1">Nucleolus</location>
    </subcellularLocation>
</comment>
<dbReference type="RefSeq" id="XP_002139945.1">
    <property type="nucleotide sequence ID" value="XM_002139909.1"/>
</dbReference>
<dbReference type="SMART" id="SM00316">
    <property type="entry name" value="S1"/>
    <property type="match status" value="7"/>
</dbReference>
<dbReference type="eggNOG" id="KOG1070">
    <property type="taxonomic scope" value="Eukaryota"/>
</dbReference>
<dbReference type="GeneID" id="6995104"/>
<dbReference type="InterPro" id="IPR045209">
    <property type="entry name" value="Rrp5"/>
</dbReference>
<organism evidence="6 7">
    <name type="scientific">Cryptosporidium muris (strain RN66)</name>
    <dbReference type="NCBI Taxonomy" id="441375"/>
    <lineage>
        <taxon>Eukaryota</taxon>
        <taxon>Sar</taxon>
        <taxon>Alveolata</taxon>
        <taxon>Apicomplexa</taxon>
        <taxon>Conoidasida</taxon>
        <taxon>Coccidia</taxon>
        <taxon>Eucoccidiorida</taxon>
        <taxon>Eimeriorina</taxon>
        <taxon>Cryptosporidiidae</taxon>
        <taxon>Cryptosporidium</taxon>
    </lineage>
</organism>
<keyword evidence="4" id="KW-0539">Nucleus</keyword>
<feature type="domain" description="S1 motif" evidence="5">
    <location>
        <begin position="1340"/>
        <end position="1411"/>
    </location>
</feature>
<dbReference type="EMBL" id="DS989727">
    <property type="protein sequence ID" value="EEA05596.1"/>
    <property type="molecule type" value="Genomic_DNA"/>
</dbReference>
<dbReference type="InterPro" id="IPR055430">
    <property type="entry name" value="HAT_Syf1_CNRKL1_C"/>
</dbReference>
<dbReference type="InterPro" id="IPR011990">
    <property type="entry name" value="TPR-like_helical_dom_sf"/>
</dbReference>
<dbReference type="Proteomes" id="UP000001460">
    <property type="component" value="Unassembled WGS sequence"/>
</dbReference>
<evidence type="ECO:0000256" key="1">
    <source>
        <dbReference type="ARBA" id="ARBA00004604"/>
    </source>
</evidence>
<accession>B6AB44</accession>
<dbReference type="SUPFAM" id="SSF48452">
    <property type="entry name" value="TPR-like"/>
    <property type="match status" value="2"/>
</dbReference>
<feature type="domain" description="S1 motif" evidence="5">
    <location>
        <begin position="528"/>
        <end position="610"/>
    </location>
</feature>
<protein>
    <submittedName>
        <fullName evidence="6">S1 RNA binding domain-containing protein</fullName>
    </submittedName>
</protein>
<dbReference type="Gene3D" id="2.40.50.140">
    <property type="entry name" value="Nucleic acid-binding proteins"/>
    <property type="match status" value="6"/>
</dbReference>
<evidence type="ECO:0000313" key="6">
    <source>
        <dbReference type="EMBL" id="EEA05596.1"/>
    </source>
</evidence>
<dbReference type="InterPro" id="IPR012340">
    <property type="entry name" value="NA-bd_OB-fold"/>
</dbReference>
<dbReference type="OrthoDB" id="412781at2759"/>
<proteinExistence type="predicted"/>
<evidence type="ECO:0000256" key="2">
    <source>
        <dbReference type="ARBA" id="ARBA00022552"/>
    </source>
</evidence>
<evidence type="ECO:0000256" key="4">
    <source>
        <dbReference type="ARBA" id="ARBA00023242"/>
    </source>
</evidence>
<feature type="domain" description="S1 motif" evidence="5">
    <location>
        <begin position="897"/>
        <end position="972"/>
    </location>
</feature>
<evidence type="ECO:0000313" key="7">
    <source>
        <dbReference type="Proteomes" id="UP000001460"/>
    </source>
</evidence>
<dbReference type="GO" id="GO:0003723">
    <property type="term" value="F:RNA binding"/>
    <property type="evidence" value="ECO:0007669"/>
    <property type="project" value="TreeGrafter"/>
</dbReference>
<dbReference type="PROSITE" id="PS50126">
    <property type="entry name" value="S1"/>
    <property type="match status" value="5"/>
</dbReference>
<keyword evidence="3" id="KW-0677">Repeat</keyword>
<dbReference type="Pfam" id="PF00575">
    <property type="entry name" value="S1"/>
    <property type="match status" value="1"/>
</dbReference>
<dbReference type="OMA" id="WINDPIS"/>
<dbReference type="GO" id="GO:0032040">
    <property type="term" value="C:small-subunit processome"/>
    <property type="evidence" value="ECO:0007669"/>
    <property type="project" value="TreeGrafter"/>
</dbReference>
<dbReference type="GO" id="GO:0006364">
    <property type="term" value="P:rRNA processing"/>
    <property type="evidence" value="ECO:0007669"/>
    <property type="project" value="UniProtKB-KW"/>
</dbReference>
<keyword evidence="2" id="KW-0698">rRNA processing</keyword>
<dbReference type="Pfam" id="PF23231">
    <property type="entry name" value="HAT_Syf1_CNRKL1_C"/>
    <property type="match status" value="1"/>
</dbReference>
<dbReference type="InterPro" id="IPR003107">
    <property type="entry name" value="HAT"/>
</dbReference>
<evidence type="ECO:0000256" key="3">
    <source>
        <dbReference type="ARBA" id="ARBA00022737"/>
    </source>
</evidence>
<name>B6AB44_CRYMR</name>
<dbReference type="InterPro" id="IPR003029">
    <property type="entry name" value="S1_domain"/>
</dbReference>
<keyword evidence="7" id="KW-1185">Reference proteome</keyword>
<dbReference type="VEuPathDB" id="CryptoDB:CMU_026030"/>
<dbReference type="SUPFAM" id="SSF50249">
    <property type="entry name" value="Nucleic acid-binding proteins"/>
    <property type="match status" value="5"/>
</dbReference>
<dbReference type="Gene3D" id="1.25.40.10">
    <property type="entry name" value="Tetratricopeptide repeat domain"/>
    <property type="match status" value="2"/>
</dbReference>